<dbReference type="PANTHER" id="PTHR14096">
    <property type="entry name" value="APOLIPOPROTEIN L"/>
    <property type="match status" value="1"/>
</dbReference>
<dbReference type="GO" id="GO:0008289">
    <property type="term" value="F:lipid binding"/>
    <property type="evidence" value="ECO:0007669"/>
    <property type="project" value="InterPro"/>
</dbReference>
<evidence type="ECO:0000256" key="2">
    <source>
        <dbReference type="SAM" id="Coils"/>
    </source>
</evidence>
<evidence type="ECO:0000313" key="5">
    <source>
        <dbReference type="Proteomes" id="UP000812440"/>
    </source>
</evidence>
<gene>
    <name evidence="4" type="ORF">GDO86_010339</name>
</gene>
<sequence>SIEECITLLRSIADNIELFHRRATIANIAGSSAGIAGGITTIVGLALTPFTFGASLIVSLVGISVASAGGLTGAVSSIADTANIYKNGKRVEKIIKDIDRDIKCMETLLESIREQLEDIRRLQGVNKFEIMTASTRGASIAIGITRVAELVSVTSNVARGAQLAARGLQALTAVSGVLAAAFLLVDIGLVTKNAIDLRNGATLEKAQKIRDVADDLERQFGNLQAEVTEVQKLFRQPYNKLSGALFTNKT</sequence>
<comment type="caution">
    <text evidence="4">The sequence shown here is derived from an EMBL/GenBank/DDBJ whole genome shotgun (WGS) entry which is preliminary data.</text>
</comment>
<accession>A0A8T2JQ69</accession>
<dbReference type="PANTHER" id="PTHR14096:SF65">
    <property type="entry name" value="APOLIPOPROTEIN L3-LIKE"/>
    <property type="match status" value="1"/>
</dbReference>
<keyword evidence="3" id="KW-1133">Transmembrane helix</keyword>
<feature type="non-terminal residue" evidence="4">
    <location>
        <position position="1"/>
    </location>
</feature>
<evidence type="ECO:0000256" key="1">
    <source>
        <dbReference type="ARBA" id="ARBA00010090"/>
    </source>
</evidence>
<feature type="non-terminal residue" evidence="4">
    <location>
        <position position="250"/>
    </location>
</feature>
<organism evidence="4 5">
    <name type="scientific">Hymenochirus boettgeri</name>
    <name type="common">Congo dwarf clawed frog</name>
    <dbReference type="NCBI Taxonomy" id="247094"/>
    <lineage>
        <taxon>Eukaryota</taxon>
        <taxon>Metazoa</taxon>
        <taxon>Chordata</taxon>
        <taxon>Craniata</taxon>
        <taxon>Vertebrata</taxon>
        <taxon>Euteleostomi</taxon>
        <taxon>Amphibia</taxon>
        <taxon>Batrachia</taxon>
        <taxon>Anura</taxon>
        <taxon>Pipoidea</taxon>
        <taxon>Pipidae</taxon>
        <taxon>Pipinae</taxon>
        <taxon>Hymenochirus</taxon>
    </lineage>
</organism>
<feature type="coiled-coil region" evidence="2">
    <location>
        <begin position="206"/>
        <end position="233"/>
    </location>
</feature>
<dbReference type="Proteomes" id="UP000812440">
    <property type="component" value="Chromosome 5"/>
</dbReference>
<keyword evidence="2" id="KW-0175">Coiled coil</keyword>
<feature type="transmembrane region" description="Helical" evidence="3">
    <location>
        <begin position="53"/>
        <end position="79"/>
    </location>
</feature>
<dbReference type="GO" id="GO:0006869">
    <property type="term" value="P:lipid transport"/>
    <property type="evidence" value="ECO:0007669"/>
    <property type="project" value="InterPro"/>
</dbReference>
<keyword evidence="3" id="KW-0472">Membrane</keyword>
<feature type="coiled-coil region" evidence="2">
    <location>
        <begin position="95"/>
        <end position="122"/>
    </location>
</feature>
<dbReference type="Pfam" id="PF05461">
    <property type="entry name" value="ApoL"/>
    <property type="match status" value="1"/>
</dbReference>
<dbReference type="GO" id="GO:0005576">
    <property type="term" value="C:extracellular region"/>
    <property type="evidence" value="ECO:0007669"/>
    <property type="project" value="InterPro"/>
</dbReference>
<dbReference type="OrthoDB" id="6363454at2759"/>
<keyword evidence="5" id="KW-1185">Reference proteome</keyword>
<dbReference type="GO" id="GO:0042157">
    <property type="term" value="P:lipoprotein metabolic process"/>
    <property type="evidence" value="ECO:0007669"/>
    <property type="project" value="InterPro"/>
</dbReference>
<dbReference type="InterPro" id="IPR008405">
    <property type="entry name" value="ApoL"/>
</dbReference>
<reference evidence="4" key="1">
    <citation type="thesis" date="2020" institute="ProQuest LLC" country="789 East Eisenhower Parkway, Ann Arbor, MI, USA">
        <title>Comparative Genomics and Chromosome Evolution.</title>
        <authorList>
            <person name="Mudd A.B."/>
        </authorList>
    </citation>
    <scope>NUCLEOTIDE SEQUENCE</scope>
    <source>
        <strain evidence="4">Female2</strain>
        <tissue evidence="4">Blood</tissue>
    </source>
</reference>
<keyword evidence="3" id="KW-0812">Transmembrane</keyword>
<dbReference type="AlphaFoldDB" id="A0A8T2JQ69"/>
<evidence type="ECO:0000256" key="3">
    <source>
        <dbReference type="SAM" id="Phobius"/>
    </source>
</evidence>
<name>A0A8T2JQ69_9PIPI</name>
<feature type="transmembrane region" description="Helical" evidence="3">
    <location>
        <begin position="25"/>
        <end position="47"/>
    </location>
</feature>
<evidence type="ECO:0000313" key="4">
    <source>
        <dbReference type="EMBL" id="KAG8445530.1"/>
    </source>
</evidence>
<dbReference type="EMBL" id="JAACNH010000004">
    <property type="protein sequence ID" value="KAG8445530.1"/>
    <property type="molecule type" value="Genomic_DNA"/>
</dbReference>
<proteinExistence type="inferred from homology"/>
<protein>
    <recommendedName>
        <fullName evidence="6">Apolipoprotein L3</fullName>
    </recommendedName>
</protein>
<dbReference type="GO" id="GO:0016020">
    <property type="term" value="C:membrane"/>
    <property type="evidence" value="ECO:0007669"/>
    <property type="project" value="TreeGrafter"/>
</dbReference>
<comment type="similarity">
    <text evidence="1">Belongs to the apolipoprotein L family.</text>
</comment>
<evidence type="ECO:0008006" key="6">
    <source>
        <dbReference type="Google" id="ProtNLM"/>
    </source>
</evidence>